<keyword evidence="1" id="KW-0479">Metal-binding</keyword>
<keyword evidence="2 4" id="KW-0863">Zinc-finger</keyword>
<dbReference type="InterPro" id="IPR011993">
    <property type="entry name" value="PH-like_dom_sf"/>
</dbReference>
<evidence type="ECO:0000259" key="7">
    <source>
        <dbReference type="PROSITE" id="PS50003"/>
    </source>
</evidence>
<dbReference type="InterPro" id="IPR055251">
    <property type="entry name" value="SOS1_NGEF_PH"/>
</dbReference>
<dbReference type="SUPFAM" id="SSF50729">
    <property type="entry name" value="PH domain-like"/>
    <property type="match status" value="1"/>
</dbReference>
<proteinExistence type="predicted"/>
<reference evidence="9" key="1">
    <citation type="submission" date="2022-06" db="EMBL/GenBank/DDBJ databases">
        <authorList>
            <person name="Berger JAMES D."/>
            <person name="Berger JAMES D."/>
        </authorList>
    </citation>
    <scope>NUCLEOTIDE SEQUENCE [LARGE SCALE GENOMIC DNA]</scope>
</reference>
<evidence type="ECO:0000256" key="2">
    <source>
        <dbReference type="ARBA" id="ARBA00022771"/>
    </source>
</evidence>
<keyword evidence="6" id="KW-0472">Membrane</keyword>
<dbReference type="InterPro" id="IPR011011">
    <property type="entry name" value="Znf_FYVE_PHD"/>
</dbReference>
<dbReference type="AlphaFoldDB" id="A0AA85ISS8"/>
<dbReference type="GO" id="GO:0008270">
    <property type="term" value="F:zinc ion binding"/>
    <property type="evidence" value="ECO:0007669"/>
    <property type="project" value="UniProtKB-KW"/>
</dbReference>
<protein>
    <recommendedName>
        <fullName evidence="11">FYVE-type domain-containing protein</fullName>
    </recommendedName>
</protein>
<dbReference type="WBParaSite" id="TREG1_108280.1">
    <property type="protein sequence ID" value="TREG1_108280.1"/>
    <property type="gene ID" value="TREG1_108280"/>
</dbReference>
<dbReference type="PROSITE" id="PS50178">
    <property type="entry name" value="ZF_FYVE"/>
    <property type="match status" value="1"/>
</dbReference>
<name>A0AA85ISS8_TRIRE</name>
<keyword evidence="3" id="KW-0862">Zinc</keyword>
<keyword evidence="9" id="KW-1185">Reference proteome</keyword>
<feature type="compositionally biased region" description="Basic and acidic residues" evidence="5">
    <location>
        <begin position="223"/>
        <end position="232"/>
    </location>
</feature>
<evidence type="ECO:0008006" key="11">
    <source>
        <dbReference type="Google" id="ProtNLM"/>
    </source>
</evidence>
<dbReference type="GO" id="GO:0035091">
    <property type="term" value="F:phosphatidylinositol binding"/>
    <property type="evidence" value="ECO:0007669"/>
    <property type="project" value="TreeGrafter"/>
</dbReference>
<evidence type="ECO:0000256" key="4">
    <source>
        <dbReference type="PROSITE-ProRule" id="PRU00091"/>
    </source>
</evidence>
<dbReference type="PANTHER" id="PTHR46280">
    <property type="entry name" value="PLECKSTRIN HOMOLOGY DOMAIN-CONTAINING FAMILY F MEMBER 2-RELATED"/>
    <property type="match status" value="1"/>
</dbReference>
<dbReference type="InterPro" id="IPR051765">
    <property type="entry name" value="PH_domain-containing_F"/>
</dbReference>
<evidence type="ECO:0000313" key="9">
    <source>
        <dbReference type="Proteomes" id="UP000050795"/>
    </source>
</evidence>
<dbReference type="Gene3D" id="3.30.40.10">
    <property type="entry name" value="Zinc/RING finger domain, C3HC4 (zinc finger)"/>
    <property type="match status" value="1"/>
</dbReference>
<dbReference type="SMART" id="SM00233">
    <property type="entry name" value="PH"/>
    <property type="match status" value="1"/>
</dbReference>
<evidence type="ECO:0000313" key="10">
    <source>
        <dbReference type="WBParaSite" id="TREG1_108280.1"/>
    </source>
</evidence>
<evidence type="ECO:0000256" key="6">
    <source>
        <dbReference type="SAM" id="Phobius"/>
    </source>
</evidence>
<dbReference type="InterPro" id="IPR037871">
    <property type="entry name" value="PH_Phafin"/>
</dbReference>
<feature type="domain" description="PH" evidence="7">
    <location>
        <begin position="36"/>
        <end position="132"/>
    </location>
</feature>
<evidence type="ECO:0000256" key="3">
    <source>
        <dbReference type="ARBA" id="ARBA00022833"/>
    </source>
</evidence>
<keyword evidence="6" id="KW-0812">Transmembrane</keyword>
<dbReference type="CDD" id="cd01218">
    <property type="entry name" value="PH_Phafin2-like"/>
    <property type="match status" value="1"/>
</dbReference>
<feature type="domain" description="FYVE-type" evidence="8">
    <location>
        <begin position="153"/>
        <end position="213"/>
    </location>
</feature>
<keyword evidence="6" id="KW-1133">Transmembrane helix</keyword>
<organism evidence="9 10">
    <name type="scientific">Trichobilharzia regenti</name>
    <name type="common">Nasal bird schistosome</name>
    <dbReference type="NCBI Taxonomy" id="157069"/>
    <lineage>
        <taxon>Eukaryota</taxon>
        <taxon>Metazoa</taxon>
        <taxon>Spiralia</taxon>
        <taxon>Lophotrochozoa</taxon>
        <taxon>Platyhelminthes</taxon>
        <taxon>Trematoda</taxon>
        <taxon>Digenea</taxon>
        <taxon>Strigeidida</taxon>
        <taxon>Schistosomatoidea</taxon>
        <taxon>Schistosomatidae</taxon>
        <taxon>Trichobilharzia</taxon>
    </lineage>
</organism>
<dbReference type="PROSITE" id="PS50003">
    <property type="entry name" value="PH_DOMAIN"/>
    <property type="match status" value="1"/>
</dbReference>
<feature type="region of interest" description="Disordered" evidence="5">
    <location>
        <begin position="222"/>
        <end position="242"/>
    </location>
</feature>
<dbReference type="PANTHER" id="PTHR46280:SF3">
    <property type="entry name" value="PLECKSTRIN HOMOLOGY DOMAIN-CONTAINING FAMILY F MEMBER 1 HOMOLOG"/>
    <property type="match status" value="1"/>
</dbReference>
<dbReference type="Gene3D" id="2.30.29.30">
    <property type="entry name" value="Pleckstrin-homology domain (PH domain)/Phosphotyrosine-binding domain (PTB)"/>
    <property type="match status" value="1"/>
</dbReference>
<dbReference type="InterPro" id="IPR001849">
    <property type="entry name" value="PH_domain"/>
</dbReference>
<evidence type="ECO:0000259" key="8">
    <source>
        <dbReference type="PROSITE" id="PS50178"/>
    </source>
</evidence>
<evidence type="ECO:0000256" key="5">
    <source>
        <dbReference type="SAM" id="MobiDB-lite"/>
    </source>
</evidence>
<dbReference type="Pfam" id="PF01363">
    <property type="entry name" value="FYVE"/>
    <property type="match status" value="1"/>
</dbReference>
<dbReference type="Pfam" id="PF22697">
    <property type="entry name" value="SOS1_NGEF_PH"/>
    <property type="match status" value="1"/>
</dbReference>
<dbReference type="InterPro" id="IPR017455">
    <property type="entry name" value="Znf_FYVE-rel"/>
</dbReference>
<dbReference type="Proteomes" id="UP000050795">
    <property type="component" value="Unassembled WGS sequence"/>
</dbReference>
<dbReference type="InterPro" id="IPR000306">
    <property type="entry name" value="Znf_FYVE"/>
</dbReference>
<sequence length="379" mass="43562">MEDGVFYDSKQNMERISEVERLFGFPSNKLVTTNRVLVGEGVLTKICRRKPKLRHFFLFNDVLIYGRIVVNRKVLRNPQFIDLADVSVKNVLDNGIYRNGFSILSPRKSFTVYASTSEEKAQWVVHLRKCISNSLHSTKQSDSIKKSPIWIPDSEASHCMVCGTTEFNLVHRRHHCRHCGKVVCDKCSIYRWILPYQSSSRVRVCSICHRKLLIEKNSASSHLNDDCQHHQEEDVEAEDEGQERVQYSQYHYNQQFEKLSDEKYSPITNTSMTTTNTTITAAAVGTKISSVNETPKNGIVLTPTFLVIQNQKQMIEGIMLASSGAHTHTHRCFVNHQRNQTDLELCNHLISFIILFIYNVIYLCISMMQSQSLSSFCRN</sequence>
<dbReference type="SMART" id="SM00064">
    <property type="entry name" value="FYVE"/>
    <property type="match status" value="1"/>
</dbReference>
<reference evidence="10" key="2">
    <citation type="submission" date="2023-11" db="UniProtKB">
        <authorList>
            <consortium name="WormBaseParasite"/>
        </authorList>
    </citation>
    <scope>IDENTIFICATION</scope>
</reference>
<dbReference type="GO" id="GO:0007032">
    <property type="term" value="P:endosome organization"/>
    <property type="evidence" value="ECO:0007669"/>
    <property type="project" value="TreeGrafter"/>
</dbReference>
<dbReference type="GO" id="GO:0005769">
    <property type="term" value="C:early endosome"/>
    <property type="evidence" value="ECO:0007669"/>
    <property type="project" value="TreeGrafter"/>
</dbReference>
<accession>A0AA85ISS8</accession>
<feature type="transmembrane region" description="Helical" evidence="6">
    <location>
        <begin position="349"/>
        <end position="368"/>
    </location>
</feature>
<evidence type="ECO:0000256" key="1">
    <source>
        <dbReference type="ARBA" id="ARBA00022723"/>
    </source>
</evidence>
<dbReference type="SUPFAM" id="SSF57903">
    <property type="entry name" value="FYVE/PHD zinc finger"/>
    <property type="match status" value="1"/>
</dbReference>
<dbReference type="GO" id="GO:0008333">
    <property type="term" value="P:endosome to lysosome transport"/>
    <property type="evidence" value="ECO:0007669"/>
    <property type="project" value="TreeGrafter"/>
</dbReference>
<dbReference type="InterPro" id="IPR013083">
    <property type="entry name" value="Znf_RING/FYVE/PHD"/>
</dbReference>